<dbReference type="EMBL" id="HBHW01014768">
    <property type="protein sequence ID" value="CAE0043461.1"/>
    <property type="molecule type" value="Transcribed_RNA"/>
</dbReference>
<protein>
    <recommendedName>
        <fullName evidence="1">Chorismate mutase domain-containing protein</fullName>
    </recommendedName>
</protein>
<evidence type="ECO:0000313" key="2">
    <source>
        <dbReference type="EMBL" id="CAE0043461.1"/>
    </source>
</evidence>
<dbReference type="Pfam" id="PF01817">
    <property type="entry name" value="CM_2"/>
    <property type="match status" value="1"/>
</dbReference>
<reference evidence="2" key="1">
    <citation type="submission" date="2021-01" db="EMBL/GenBank/DDBJ databases">
        <authorList>
            <person name="Corre E."/>
            <person name="Pelletier E."/>
            <person name="Niang G."/>
            <person name="Scheremetjew M."/>
            <person name="Finn R."/>
            <person name="Kale V."/>
            <person name="Holt S."/>
            <person name="Cochrane G."/>
            <person name="Meng A."/>
            <person name="Brown T."/>
            <person name="Cohen L."/>
        </authorList>
    </citation>
    <scope>NUCLEOTIDE SEQUENCE</scope>
    <source>
        <strain evidence="2">CCMP 769</strain>
    </source>
</reference>
<dbReference type="InterPro" id="IPR036263">
    <property type="entry name" value="Chorismate_II_sf"/>
</dbReference>
<sequence length="114" mass="12558">MGSVGEEALVVANGQNGERLASPRPGVDSNHVAVNLMREEIDRIDQQIVDYLQKRFSLSLAIGKAKMASNEEVGVMEWPLVAESNAELELILTVGLCPLERRVDIVQIESQLCR</sequence>
<accession>A0A7S3EBQ1</accession>
<dbReference type="Gene3D" id="1.20.59.10">
    <property type="entry name" value="Chorismate mutase"/>
    <property type="match status" value="1"/>
</dbReference>
<dbReference type="InterPro" id="IPR036979">
    <property type="entry name" value="CM_dom_sf"/>
</dbReference>
<organism evidence="2">
    <name type="scientific">Rhodosorus marinus</name>
    <dbReference type="NCBI Taxonomy" id="101924"/>
    <lineage>
        <taxon>Eukaryota</taxon>
        <taxon>Rhodophyta</taxon>
        <taxon>Stylonematophyceae</taxon>
        <taxon>Stylonematales</taxon>
        <taxon>Stylonemataceae</taxon>
        <taxon>Rhodosorus</taxon>
    </lineage>
</organism>
<dbReference type="GO" id="GO:0004106">
    <property type="term" value="F:chorismate mutase activity"/>
    <property type="evidence" value="ECO:0007669"/>
    <property type="project" value="InterPro"/>
</dbReference>
<proteinExistence type="predicted"/>
<dbReference type="GO" id="GO:0046417">
    <property type="term" value="P:chorismate metabolic process"/>
    <property type="evidence" value="ECO:0007669"/>
    <property type="project" value="InterPro"/>
</dbReference>
<dbReference type="InterPro" id="IPR002701">
    <property type="entry name" value="CM_II_prokaryot"/>
</dbReference>
<evidence type="ECO:0000259" key="1">
    <source>
        <dbReference type="Pfam" id="PF01817"/>
    </source>
</evidence>
<name>A0A7S3EBQ1_9RHOD</name>
<dbReference type="SUPFAM" id="SSF48600">
    <property type="entry name" value="Chorismate mutase II"/>
    <property type="match status" value="1"/>
</dbReference>
<feature type="domain" description="Chorismate mutase" evidence="1">
    <location>
        <begin position="37"/>
        <end position="73"/>
    </location>
</feature>
<gene>
    <name evidence="2" type="ORF">RMAR00112_LOCUS11434</name>
</gene>
<dbReference type="AlphaFoldDB" id="A0A7S3EBQ1"/>